<dbReference type="InterPro" id="IPR036279">
    <property type="entry name" value="5-3_exonuclease_C_sf"/>
</dbReference>
<feature type="compositionally biased region" description="Polar residues" evidence="3">
    <location>
        <begin position="766"/>
        <end position="775"/>
    </location>
</feature>
<proteinExistence type="predicted"/>
<name>A0A369JXS8_HYPMA</name>
<keyword evidence="7" id="KW-1185">Reference proteome</keyword>
<comment type="caution">
    <text evidence="6">The sequence shown here is derived from an EMBL/GenBank/DDBJ whole genome shotgun (WGS) entry which is preliminary data.</text>
</comment>
<keyword evidence="6" id="KW-0255">Endonuclease</keyword>
<dbReference type="GO" id="GO:0017108">
    <property type="term" value="F:5'-flap endonuclease activity"/>
    <property type="evidence" value="ECO:0007669"/>
    <property type="project" value="TreeGrafter"/>
</dbReference>
<dbReference type="SUPFAM" id="SSF88723">
    <property type="entry name" value="PIN domain-like"/>
    <property type="match status" value="1"/>
</dbReference>
<dbReference type="SMART" id="SM00484">
    <property type="entry name" value="XPGI"/>
    <property type="match status" value="1"/>
</dbReference>
<dbReference type="Pfam" id="PF18380">
    <property type="entry name" value="GEN1_C"/>
    <property type="match status" value="1"/>
</dbReference>
<dbReference type="PRINTS" id="PR00853">
    <property type="entry name" value="XPGRADSUPER"/>
</dbReference>
<dbReference type="Pfam" id="PF00867">
    <property type="entry name" value="XPG_I"/>
    <property type="match status" value="1"/>
</dbReference>
<evidence type="ECO:0000256" key="3">
    <source>
        <dbReference type="SAM" id="MobiDB-lite"/>
    </source>
</evidence>
<keyword evidence="2" id="KW-0378">Hydrolase</keyword>
<dbReference type="EMBL" id="LUEZ02000041">
    <property type="protein sequence ID" value="RDB25347.1"/>
    <property type="molecule type" value="Genomic_DNA"/>
</dbReference>
<dbReference type="InterPro" id="IPR006084">
    <property type="entry name" value="XPG/Rad2"/>
</dbReference>
<feature type="compositionally biased region" description="Basic and acidic residues" evidence="3">
    <location>
        <begin position="634"/>
        <end position="661"/>
    </location>
</feature>
<sequence length="785" mass="87400">MGVPGLWKVLENVGQQRALAHLAVIEGFEGNRSTKRAYRLGIDVSIWYRHAQYSKEGENPLLRLLFFRLRQLVEMPILPLFVFDGRDRPKVKRGSKMGKSGSHALNAQMKEMLDAFGMEWRMARGEAEAELAYLNRKGYIDGILTDDCDALVFGGCTIIKNWGALLSGNRKDEAAQQNKPGKNKPQVMIYSADDIQNKLGLKRGDLILFALLAGGDYHEGLKGFGQVKSSELAGRGFGQQLLAAYEQNQQNIGQFLVQWRANVNAALRDENSRGSLSLPADFPNLKILEFYAKPVHSATAGSGGGGHMRDKGELNLGKLAGFCEKYFEWGYKTEVVKRFRSLMWPAAVMHVLRRAALEADEKERENRLTSGIQDRTIRGPLKPSRAEAVGTPASLIKRSLASTAPAQNRYASAFVNQGSQATAPRPPENIPDPHPLITEITRTRRHQSTGEILEYRIKVCPTQLVAFTCAGIMGTRAEPDPSTKKQTQTAPPDPNESLLLWVPGSMLHQAHPGLVEDYAMKEEAKKNKQANGKGKRKARDMQEDDEDEDEPPPSPPPTQQVPIEPQHRTHEARPTPPEFIVDKPALDPWFMSGEGESMRFLFSFPDPDPPQFSDDEPDSHFPPPGNEDMVLSEPVHDMPPEDDMPRNDFDRLCDAILDGRSKKPNAKKPRIAKGTKQRSSSSSTSSRIRASDDILTKLDKLEARQAAKRRRVSTQTDELFVVSSQPFPLLPELSDPQRASSSRSYKPSASSSQNLASLPRHVYPEPSSSQESRLSPWSDDFIDLT</sequence>
<feature type="compositionally biased region" description="Low complexity" evidence="3">
    <location>
        <begin position="678"/>
        <end position="688"/>
    </location>
</feature>
<dbReference type="SUPFAM" id="SSF47807">
    <property type="entry name" value="5' to 3' exonuclease, C-terminal subdomain"/>
    <property type="match status" value="1"/>
</dbReference>
<dbReference type="PANTHER" id="PTHR11081:SF75">
    <property type="entry name" value="ENDONUCLEASE, PUTATIVE (AFU_ORTHOLOGUE AFUA_3G13260)-RELATED"/>
    <property type="match status" value="1"/>
</dbReference>
<feature type="domain" description="XPG N-terminal" evidence="5">
    <location>
        <begin position="1"/>
        <end position="106"/>
    </location>
</feature>
<dbReference type="AlphaFoldDB" id="A0A369JXS8"/>
<gene>
    <name evidence="6" type="primary">Gen1_1</name>
    <name evidence="6" type="ORF">Hypma_008074</name>
</gene>
<feature type="domain" description="XPG-I" evidence="4">
    <location>
        <begin position="114"/>
        <end position="201"/>
    </location>
</feature>
<evidence type="ECO:0000259" key="4">
    <source>
        <dbReference type="SMART" id="SM00484"/>
    </source>
</evidence>
<reference evidence="6" key="1">
    <citation type="submission" date="2018-04" db="EMBL/GenBank/DDBJ databases">
        <title>Whole genome sequencing of Hypsizygus marmoreus.</title>
        <authorList>
            <person name="Choi I.-G."/>
            <person name="Min B."/>
            <person name="Kim J.-G."/>
            <person name="Kim S."/>
            <person name="Oh Y.-L."/>
            <person name="Kong W.-S."/>
            <person name="Park H."/>
            <person name="Jeong J."/>
            <person name="Song E.-S."/>
        </authorList>
    </citation>
    <scope>NUCLEOTIDE SEQUENCE [LARGE SCALE GENOMIC DNA]</scope>
    <source>
        <strain evidence="6">51987-8</strain>
    </source>
</reference>
<dbReference type="GO" id="GO:0006281">
    <property type="term" value="P:DNA repair"/>
    <property type="evidence" value="ECO:0007669"/>
    <property type="project" value="UniProtKB-ARBA"/>
</dbReference>
<dbReference type="InterPro" id="IPR041177">
    <property type="entry name" value="GEN1_C"/>
</dbReference>
<keyword evidence="1" id="KW-0540">Nuclease</keyword>
<evidence type="ECO:0000313" key="7">
    <source>
        <dbReference type="Proteomes" id="UP000076154"/>
    </source>
</evidence>
<dbReference type="STRING" id="39966.A0A369JXS8"/>
<dbReference type="Gene3D" id="3.40.50.1010">
    <property type="entry name" value="5'-nuclease"/>
    <property type="match status" value="2"/>
</dbReference>
<feature type="region of interest" description="Disordered" evidence="3">
    <location>
        <begin position="524"/>
        <end position="581"/>
    </location>
</feature>
<evidence type="ECO:0000313" key="6">
    <source>
        <dbReference type="EMBL" id="RDB25347.1"/>
    </source>
</evidence>
<feature type="compositionally biased region" description="Basic residues" evidence="3">
    <location>
        <begin position="662"/>
        <end position="676"/>
    </location>
</feature>
<feature type="compositionally biased region" description="Low complexity" evidence="3">
    <location>
        <begin position="740"/>
        <end position="752"/>
    </location>
</feature>
<feature type="region of interest" description="Disordered" evidence="3">
    <location>
        <begin position="600"/>
        <end position="785"/>
    </location>
</feature>
<dbReference type="Proteomes" id="UP000076154">
    <property type="component" value="Unassembled WGS sequence"/>
</dbReference>
<dbReference type="CDD" id="cd09870">
    <property type="entry name" value="PIN_YEN1"/>
    <property type="match status" value="1"/>
</dbReference>
<dbReference type="InParanoid" id="A0A369JXS8"/>
<evidence type="ECO:0000259" key="5">
    <source>
        <dbReference type="SMART" id="SM00485"/>
    </source>
</evidence>
<dbReference type="InterPro" id="IPR006086">
    <property type="entry name" value="XPG-I_dom"/>
</dbReference>
<dbReference type="OrthoDB" id="2959108at2759"/>
<dbReference type="Pfam" id="PF00752">
    <property type="entry name" value="XPG_N"/>
    <property type="match status" value="1"/>
</dbReference>
<dbReference type="PANTHER" id="PTHR11081">
    <property type="entry name" value="FLAP ENDONUCLEASE FAMILY MEMBER"/>
    <property type="match status" value="1"/>
</dbReference>
<protein>
    <submittedName>
        <fullName evidence="6">Flap endonuclease GEN 1</fullName>
    </submittedName>
</protein>
<evidence type="ECO:0000256" key="2">
    <source>
        <dbReference type="ARBA" id="ARBA00022801"/>
    </source>
</evidence>
<feature type="compositionally biased region" description="Polar residues" evidence="3">
    <location>
        <begin position="713"/>
        <end position="726"/>
    </location>
</feature>
<feature type="compositionally biased region" description="Basic and acidic residues" evidence="3">
    <location>
        <begin position="689"/>
        <end position="705"/>
    </location>
</feature>
<dbReference type="InterPro" id="IPR006085">
    <property type="entry name" value="XPG_DNA_repair_N"/>
</dbReference>
<organism evidence="6 7">
    <name type="scientific">Hypsizygus marmoreus</name>
    <name type="common">White beech mushroom</name>
    <name type="synonym">Agaricus marmoreus</name>
    <dbReference type="NCBI Taxonomy" id="39966"/>
    <lineage>
        <taxon>Eukaryota</taxon>
        <taxon>Fungi</taxon>
        <taxon>Dikarya</taxon>
        <taxon>Basidiomycota</taxon>
        <taxon>Agaricomycotina</taxon>
        <taxon>Agaricomycetes</taxon>
        <taxon>Agaricomycetidae</taxon>
        <taxon>Agaricales</taxon>
        <taxon>Tricholomatineae</taxon>
        <taxon>Lyophyllaceae</taxon>
        <taxon>Hypsizygus</taxon>
    </lineage>
</organism>
<dbReference type="SMART" id="SM00485">
    <property type="entry name" value="XPGN"/>
    <property type="match status" value="1"/>
</dbReference>
<feature type="region of interest" description="Disordered" evidence="3">
    <location>
        <begin position="476"/>
        <end position="499"/>
    </location>
</feature>
<feature type="compositionally biased region" description="Acidic residues" evidence="3">
    <location>
        <begin position="542"/>
        <end position="551"/>
    </location>
</feature>
<evidence type="ECO:0000256" key="1">
    <source>
        <dbReference type="ARBA" id="ARBA00022722"/>
    </source>
</evidence>
<accession>A0A369JXS8</accession>
<dbReference type="InterPro" id="IPR029060">
    <property type="entry name" value="PIN-like_dom_sf"/>
</dbReference>